<organism evidence="3 4">
    <name type="scientific">Solibacillus merdavium</name>
    <dbReference type="NCBI Taxonomy" id="2762218"/>
    <lineage>
        <taxon>Bacteria</taxon>
        <taxon>Bacillati</taxon>
        <taxon>Bacillota</taxon>
        <taxon>Bacilli</taxon>
        <taxon>Bacillales</taxon>
        <taxon>Caryophanaceae</taxon>
        <taxon>Solibacillus</taxon>
    </lineage>
</organism>
<dbReference type="InterPro" id="IPR042070">
    <property type="entry name" value="PucR_C-HTH_sf"/>
</dbReference>
<proteinExistence type="predicted"/>
<dbReference type="EMBL" id="JACSPW010000004">
    <property type="protein sequence ID" value="MBD8032666.1"/>
    <property type="molecule type" value="Genomic_DNA"/>
</dbReference>
<dbReference type="RefSeq" id="WP_191703259.1">
    <property type="nucleotide sequence ID" value="NZ_JACSPW010000004.1"/>
</dbReference>
<gene>
    <name evidence="3" type="ORF">H9632_06265</name>
</gene>
<sequence length="364" mass="41834">MLTKVLAEAIVNETSKVLSLNVNIMDLEGIIIASKNPSRISQFHEGAIMVFKKKKVIKIFKEDTKKYQGTQEGINIPIEFNDEIVGAIGITGDPNEIEEISNIVKMLAELLLKQAHLTSANEFKNIQQSLIIEELMQPSINIVNLKRLLFNLDISVEKKYLITVVETNNHFETNTKDYFIFMNDLVTRATLHKKMSISRYLLVFDLLVQPMGTVINDFKNFINLSKNVKIVYTAPIDNITNLKSAYEECELLLNLNIENNIINYQNHQIEGMLAQIPLNAAKKFLNNSNYRFILDNEEMLSTFIKSNLNVNIAAKALFIHPNTLKYRLNKIQKETLLNPRNINDIITIKFILWLNQFSLQRNSM</sequence>
<protein>
    <submittedName>
        <fullName evidence="3">Helix-turn-helix domain-containing protein</fullName>
    </submittedName>
</protein>
<keyword evidence="4" id="KW-1185">Reference proteome</keyword>
<dbReference type="InterPro" id="IPR051448">
    <property type="entry name" value="CdaR-like_regulators"/>
</dbReference>
<reference evidence="3 4" key="1">
    <citation type="submission" date="2020-08" db="EMBL/GenBank/DDBJ databases">
        <title>A Genomic Blueprint of the Chicken Gut Microbiome.</title>
        <authorList>
            <person name="Gilroy R."/>
            <person name="Ravi A."/>
            <person name="Getino M."/>
            <person name="Pursley I."/>
            <person name="Horton D.L."/>
            <person name="Alikhan N.-F."/>
            <person name="Baker D."/>
            <person name="Gharbi K."/>
            <person name="Hall N."/>
            <person name="Watson M."/>
            <person name="Adriaenssens E.M."/>
            <person name="Foster-Nyarko E."/>
            <person name="Jarju S."/>
            <person name="Secka A."/>
            <person name="Antonio M."/>
            <person name="Oren A."/>
            <person name="Chaudhuri R."/>
            <person name="La Ragione R.M."/>
            <person name="Hildebrand F."/>
            <person name="Pallen M.J."/>
        </authorList>
    </citation>
    <scope>NUCLEOTIDE SEQUENCE [LARGE SCALE GENOMIC DNA]</scope>
    <source>
        <strain evidence="3 4">Sa1YVA6</strain>
    </source>
</reference>
<dbReference type="InterPro" id="IPR008599">
    <property type="entry name" value="Diacid_rec"/>
</dbReference>
<dbReference type="Gene3D" id="1.10.10.2840">
    <property type="entry name" value="PucR C-terminal helix-turn-helix domain"/>
    <property type="match status" value="1"/>
</dbReference>
<accession>A0ABR8XL82</accession>
<evidence type="ECO:0000259" key="2">
    <source>
        <dbReference type="Pfam" id="PF13556"/>
    </source>
</evidence>
<dbReference type="PANTHER" id="PTHR33744">
    <property type="entry name" value="CARBOHYDRATE DIACID REGULATOR"/>
    <property type="match status" value="1"/>
</dbReference>
<name>A0ABR8XL82_9BACL</name>
<dbReference type="Pfam" id="PF13556">
    <property type="entry name" value="HTH_30"/>
    <property type="match status" value="1"/>
</dbReference>
<evidence type="ECO:0000259" key="1">
    <source>
        <dbReference type="Pfam" id="PF05651"/>
    </source>
</evidence>
<dbReference type="Proteomes" id="UP000600565">
    <property type="component" value="Unassembled WGS sequence"/>
</dbReference>
<evidence type="ECO:0000313" key="4">
    <source>
        <dbReference type="Proteomes" id="UP000600565"/>
    </source>
</evidence>
<dbReference type="InterPro" id="IPR025736">
    <property type="entry name" value="PucR_C-HTH_dom"/>
</dbReference>
<dbReference type="PANTHER" id="PTHR33744:SF15">
    <property type="entry name" value="CARBOHYDRATE DIACID REGULATOR"/>
    <property type="match status" value="1"/>
</dbReference>
<evidence type="ECO:0000313" key="3">
    <source>
        <dbReference type="EMBL" id="MBD8032666.1"/>
    </source>
</evidence>
<feature type="domain" description="PucR C-terminal helix-turn-helix" evidence="2">
    <location>
        <begin position="298"/>
        <end position="350"/>
    </location>
</feature>
<comment type="caution">
    <text evidence="3">The sequence shown here is derived from an EMBL/GenBank/DDBJ whole genome shotgun (WGS) entry which is preliminary data.</text>
</comment>
<dbReference type="Pfam" id="PF05651">
    <property type="entry name" value="Diacid_rec"/>
    <property type="match status" value="1"/>
</dbReference>
<feature type="domain" description="Putative sugar diacid recognition" evidence="1">
    <location>
        <begin position="2"/>
        <end position="132"/>
    </location>
</feature>